<dbReference type="FunFam" id="3.30.2350.10:FF:000005">
    <property type="entry name" value="Pseudouridine synthase"/>
    <property type="match status" value="1"/>
</dbReference>
<dbReference type="Proteomes" id="UP000823937">
    <property type="component" value="Unassembled WGS sequence"/>
</dbReference>
<dbReference type="CDD" id="cd02869">
    <property type="entry name" value="PseudoU_synth_RluA_like"/>
    <property type="match status" value="1"/>
</dbReference>
<accession>A0A9D1TL30</accession>
<evidence type="ECO:0000256" key="5">
    <source>
        <dbReference type="PROSITE-ProRule" id="PRU00182"/>
    </source>
</evidence>
<gene>
    <name evidence="8" type="ORF">H9895_12155</name>
</gene>
<dbReference type="InterPro" id="IPR006145">
    <property type="entry name" value="PsdUridine_synth_RsuA/RluA"/>
</dbReference>
<comment type="similarity">
    <text evidence="2 6">Belongs to the pseudouridine synthase RluA family.</text>
</comment>
<sequence>MKWEIEKQYDGILLRTYLEEVVTLSTRLIKRAKRGKILVNGSLETVRYVLCQGDVVEIILPVEKSETMVAEKIPLQILYEDDDIIVLCKEAGMPTIPSKIHPTNTIANGLLYYYKQQGIDATVHIVTRLDKDTSGLVLVAKHAYSHSQLAILQRKNAISRTYVAVVSGRLKQVSGSINAPIGRKETSLMERVVTEKGQYAVTHFELMKQFDSYTFVKAQLETGRTHQIRVHFSHIGHPLLGDDLYGGNRDLIKRQALHCDEISFIHPTTKEEMQFKIDFPNDIGKLYEKSV</sequence>
<feature type="domain" description="Pseudouridine synthase RsuA/RluA-like" evidence="7">
    <location>
        <begin position="83"/>
        <end position="234"/>
    </location>
</feature>
<evidence type="ECO:0000313" key="8">
    <source>
        <dbReference type="EMBL" id="HIV75820.1"/>
    </source>
</evidence>
<dbReference type="EMBL" id="DXHX01000172">
    <property type="protein sequence ID" value="HIV75820.1"/>
    <property type="molecule type" value="Genomic_DNA"/>
</dbReference>
<evidence type="ECO:0000256" key="2">
    <source>
        <dbReference type="ARBA" id="ARBA00010876"/>
    </source>
</evidence>
<dbReference type="AlphaFoldDB" id="A0A9D1TL30"/>
<comment type="catalytic activity">
    <reaction evidence="1 6">
        <text>a uridine in RNA = a pseudouridine in RNA</text>
        <dbReference type="Rhea" id="RHEA:48348"/>
        <dbReference type="Rhea" id="RHEA-COMP:12068"/>
        <dbReference type="Rhea" id="RHEA-COMP:12069"/>
        <dbReference type="ChEBI" id="CHEBI:65314"/>
        <dbReference type="ChEBI" id="CHEBI:65315"/>
    </reaction>
</comment>
<dbReference type="EC" id="5.4.99.-" evidence="6"/>
<dbReference type="GO" id="GO:0140098">
    <property type="term" value="F:catalytic activity, acting on RNA"/>
    <property type="evidence" value="ECO:0007669"/>
    <property type="project" value="UniProtKB-ARBA"/>
</dbReference>
<dbReference type="GO" id="GO:0000455">
    <property type="term" value="P:enzyme-directed rRNA pseudouridine synthesis"/>
    <property type="evidence" value="ECO:0007669"/>
    <property type="project" value="TreeGrafter"/>
</dbReference>
<proteinExistence type="inferred from homology"/>
<keyword evidence="3 6" id="KW-0413">Isomerase</keyword>
<dbReference type="SUPFAM" id="SSF55120">
    <property type="entry name" value="Pseudouridine synthase"/>
    <property type="match status" value="1"/>
</dbReference>
<evidence type="ECO:0000313" key="9">
    <source>
        <dbReference type="Proteomes" id="UP000823937"/>
    </source>
</evidence>
<dbReference type="PANTHER" id="PTHR21600">
    <property type="entry name" value="MITOCHONDRIAL RNA PSEUDOURIDINE SYNTHASE"/>
    <property type="match status" value="1"/>
</dbReference>
<evidence type="ECO:0000256" key="1">
    <source>
        <dbReference type="ARBA" id="ARBA00000073"/>
    </source>
</evidence>
<dbReference type="InterPro" id="IPR020103">
    <property type="entry name" value="PsdUridine_synth_cat_dom_sf"/>
</dbReference>
<dbReference type="InterPro" id="IPR006225">
    <property type="entry name" value="PsdUridine_synth_RluC/D"/>
</dbReference>
<reference evidence="8" key="1">
    <citation type="journal article" date="2021" name="PeerJ">
        <title>Extensive microbial diversity within the chicken gut microbiome revealed by metagenomics and culture.</title>
        <authorList>
            <person name="Gilroy R."/>
            <person name="Ravi A."/>
            <person name="Getino M."/>
            <person name="Pursley I."/>
            <person name="Horton D.L."/>
            <person name="Alikhan N.F."/>
            <person name="Baker D."/>
            <person name="Gharbi K."/>
            <person name="Hall N."/>
            <person name="Watson M."/>
            <person name="Adriaenssens E.M."/>
            <person name="Foster-Nyarko E."/>
            <person name="Jarju S."/>
            <person name="Secka A."/>
            <person name="Antonio M."/>
            <person name="Oren A."/>
            <person name="Chaudhuri R.R."/>
            <person name="La Ragione R."/>
            <person name="Hildebrand F."/>
            <person name="Pallen M.J."/>
        </authorList>
    </citation>
    <scope>NUCLEOTIDE SEQUENCE</scope>
    <source>
        <strain evidence="8">CHK169-2315</strain>
    </source>
</reference>
<comment type="caution">
    <text evidence="8">The sequence shown here is derived from an EMBL/GenBank/DDBJ whole genome shotgun (WGS) entry which is preliminary data.</text>
</comment>
<dbReference type="GO" id="GO:0009982">
    <property type="term" value="F:pseudouridine synthase activity"/>
    <property type="evidence" value="ECO:0007669"/>
    <property type="project" value="InterPro"/>
</dbReference>
<evidence type="ECO:0000256" key="3">
    <source>
        <dbReference type="ARBA" id="ARBA00023235"/>
    </source>
</evidence>
<evidence type="ECO:0000256" key="4">
    <source>
        <dbReference type="PIRSR" id="PIRSR606225-1"/>
    </source>
</evidence>
<dbReference type="InterPro" id="IPR050188">
    <property type="entry name" value="RluA_PseudoU_synthase"/>
</dbReference>
<dbReference type="PROSITE" id="PS50889">
    <property type="entry name" value="S4"/>
    <property type="match status" value="1"/>
</dbReference>
<dbReference type="PANTHER" id="PTHR21600:SF35">
    <property type="entry name" value="PSEUDOURIDINE SYNTHASE"/>
    <property type="match status" value="1"/>
</dbReference>
<dbReference type="Gene3D" id="3.30.2350.10">
    <property type="entry name" value="Pseudouridine synthase"/>
    <property type="match status" value="1"/>
</dbReference>
<dbReference type="InterPro" id="IPR006224">
    <property type="entry name" value="PsdUridine_synth_RluA-like_CS"/>
</dbReference>
<feature type="active site" evidence="4">
    <location>
        <position position="130"/>
    </location>
</feature>
<dbReference type="GO" id="GO:0003723">
    <property type="term" value="F:RNA binding"/>
    <property type="evidence" value="ECO:0007669"/>
    <property type="project" value="UniProtKB-KW"/>
</dbReference>
<organism evidence="8 9">
    <name type="scientific">Candidatus Pseudogracilibacillus intestinigallinarum</name>
    <dbReference type="NCBI Taxonomy" id="2838742"/>
    <lineage>
        <taxon>Bacteria</taxon>
        <taxon>Bacillati</taxon>
        <taxon>Bacillota</taxon>
        <taxon>Bacilli</taxon>
        <taxon>Bacillales</taxon>
        <taxon>Bacillaceae</taxon>
        <taxon>Pseudogracilibacillus</taxon>
    </lineage>
</organism>
<evidence type="ECO:0000259" key="7">
    <source>
        <dbReference type="Pfam" id="PF00849"/>
    </source>
</evidence>
<name>A0A9D1TL30_9BACI</name>
<comment type="function">
    <text evidence="6">Responsible for synthesis of pseudouridine from uracil.</text>
</comment>
<dbReference type="Pfam" id="PF00849">
    <property type="entry name" value="PseudoU_synth_2"/>
    <property type="match status" value="1"/>
</dbReference>
<dbReference type="PROSITE" id="PS01129">
    <property type="entry name" value="PSI_RLU"/>
    <property type="match status" value="1"/>
</dbReference>
<keyword evidence="5" id="KW-0694">RNA-binding</keyword>
<evidence type="ECO:0000256" key="6">
    <source>
        <dbReference type="RuleBase" id="RU362028"/>
    </source>
</evidence>
<reference evidence="8" key="2">
    <citation type="submission" date="2021-04" db="EMBL/GenBank/DDBJ databases">
        <authorList>
            <person name="Gilroy R."/>
        </authorList>
    </citation>
    <scope>NUCLEOTIDE SEQUENCE</scope>
    <source>
        <strain evidence="8">CHK169-2315</strain>
    </source>
</reference>
<protein>
    <recommendedName>
        <fullName evidence="6">Pseudouridine synthase</fullName>
        <ecNumber evidence="6">5.4.99.-</ecNumber>
    </recommendedName>
</protein>
<dbReference type="NCBIfam" id="TIGR00005">
    <property type="entry name" value="rluA_subfam"/>
    <property type="match status" value="1"/>
</dbReference>